<dbReference type="InterPro" id="IPR036388">
    <property type="entry name" value="WH-like_DNA-bd_sf"/>
</dbReference>
<dbReference type="Proteomes" id="UP001161405">
    <property type="component" value="Unassembled WGS sequence"/>
</dbReference>
<dbReference type="PANTHER" id="PTHR38600">
    <property type="entry name" value="TRANSCRIPTIONAL REGULATORY PROTEIN"/>
    <property type="match status" value="1"/>
</dbReference>
<reference evidence="2" key="1">
    <citation type="journal article" date="2014" name="Int. J. Syst. Evol. Microbiol.">
        <title>Complete genome of a new Firmicutes species belonging to the dominant human colonic microbiota ('Ruminococcus bicirculans') reveals two chromosomes and a selective capacity to utilize plant glucans.</title>
        <authorList>
            <consortium name="NISC Comparative Sequencing Program"/>
            <person name="Wegmann U."/>
            <person name="Louis P."/>
            <person name="Goesmann A."/>
            <person name="Henrissat B."/>
            <person name="Duncan S.H."/>
            <person name="Flint H.J."/>
        </authorList>
    </citation>
    <scope>NUCLEOTIDE SEQUENCE</scope>
    <source>
        <strain evidence="2">NBRC 107169</strain>
    </source>
</reference>
<dbReference type="PANTHER" id="PTHR38600:SF2">
    <property type="entry name" value="SLL0088 PROTEIN"/>
    <property type="match status" value="1"/>
</dbReference>
<sequence>MTKKGHATVEEREANKLELCAILNALSDPVRISIVEQLSSHGELSVGTLSEPYAITAPAISRHLRVLEAAGLIERRIDRQWRICSLNKDALGRVSDWLGENG</sequence>
<dbReference type="InterPro" id="IPR011991">
    <property type="entry name" value="ArsR-like_HTH"/>
</dbReference>
<name>A0ABQ5UWQ6_9HYPH</name>
<proteinExistence type="predicted"/>
<evidence type="ECO:0000259" key="1">
    <source>
        <dbReference type="PROSITE" id="PS50987"/>
    </source>
</evidence>
<reference evidence="2" key="2">
    <citation type="submission" date="2023-01" db="EMBL/GenBank/DDBJ databases">
        <title>Draft genome sequence of Maritalea porphyrae strain NBRC 107169.</title>
        <authorList>
            <person name="Sun Q."/>
            <person name="Mori K."/>
        </authorList>
    </citation>
    <scope>NUCLEOTIDE SEQUENCE</scope>
    <source>
        <strain evidence="2">NBRC 107169</strain>
    </source>
</reference>
<dbReference type="Gene3D" id="1.10.10.10">
    <property type="entry name" value="Winged helix-like DNA-binding domain superfamily/Winged helix DNA-binding domain"/>
    <property type="match status" value="1"/>
</dbReference>
<dbReference type="RefSeq" id="WP_284366140.1">
    <property type="nucleotide sequence ID" value="NZ_BSNI01000002.1"/>
</dbReference>
<organism evidence="2 3">
    <name type="scientific">Maritalea porphyrae</name>
    <dbReference type="NCBI Taxonomy" id="880732"/>
    <lineage>
        <taxon>Bacteria</taxon>
        <taxon>Pseudomonadati</taxon>
        <taxon>Pseudomonadota</taxon>
        <taxon>Alphaproteobacteria</taxon>
        <taxon>Hyphomicrobiales</taxon>
        <taxon>Devosiaceae</taxon>
        <taxon>Maritalea</taxon>
    </lineage>
</organism>
<keyword evidence="3" id="KW-1185">Reference proteome</keyword>
<dbReference type="NCBIfam" id="NF033788">
    <property type="entry name" value="HTH_metalloreg"/>
    <property type="match status" value="1"/>
</dbReference>
<dbReference type="Pfam" id="PF12840">
    <property type="entry name" value="HTH_20"/>
    <property type="match status" value="1"/>
</dbReference>
<gene>
    <name evidence="2" type="ORF">GCM10007879_32320</name>
</gene>
<dbReference type="CDD" id="cd00090">
    <property type="entry name" value="HTH_ARSR"/>
    <property type="match status" value="1"/>
</dbReference>
<dbReference type="PRINTS" id="PR00778">
    <property type="entry name" value="HTHARSR"/>
</dbReference>
<comment type="caution">
    <text evidence="2">The sequence shown here is derived from an EMBL/GenBank/DDBJ whole genome shotgun (WGS) entry which is preliminary data.</text>
</comment>
<evidence type="ECO:0000313" key="2">
    <source>
        <dbReference type="EMBL" id="GLQ18983.1"/>
    </source>
</evidence>
<dbReference type="PROSITE" id="PS50987">
    <property type="entry name" value="HTH_ARSR_2"/>
    <property type="match status" value="1"/>
</dbReference>
<dbReference type="InterPro" id="IPR001845">
    <property type="entry name" value="HTH_ArsR_DNA-bd_dom"/>
</dbReference>
<protein>
    <recommendedName>
        <fullName evidence="1">HTH arsR-type domain-containing protein</fullName>
    </recommendedName>
</protein>
<dbReference type="EMBL" id="BSNI01000002">
    <property type="protein sequence ID" value="GLQ18983.1"/>
    <property type="molecule type" value="Genomic_DNA"/>
</dbReference>
<dbReference type="InterPro" id="IPR036390">
    <property type="entry name" value="WH_DNA-bd_sf"/>
</dbReference>
<feature type="domain" description="HTH arsR-type" evidence="1">
    <location>
        <begin position="11"/>
        <end position="102"/>
    </location>
</feature>
<evidence type="ECO:0000313" key="3">
    <source>
        <dbReference type="Proteomes" id="UP001161405"/>
    </source>
</evidence>
<accession>A0ABQ5UWQ6</accession>
<dbReference type="SUPFAM" id="SSF46785">
    <property type="entry name" value="Winged helix' DNA-binding domain"/>
    <property type="match status" value="1"/>
</dbReference>
<dbReference type="SMART" id="SM00418">
    <property type="entry name" value="HTH_ARSR"/>
    <property type="match status" value="1"/>
</dbReference>